<accession>A0AAX6GUJ8</accession>
<protein>
    <recommendedName>
        <fullName evidence="1">Transposase-associated domain-containing protein</fullName>
    </recommendedName>
</protein>
<dbReference type="EMBL" id="JANAVB010016197">
    <property type="protein sequence ID" value="KAJ6831997.1"/>
    <property type="molecule type" value="Genomic_DNA"/>
</dbReference>
<keyword evidence="3" id="KW-1185">Reference proteome</keyword>
<proteinExistence type="predicted"/>
<sequence length="347" mass="40054">MNREWIKSDNRVSAEYREGIDAFIILASSQEGVNRRIRCPCNTCRNTEFKPTVEVRLHLLRNGFNKSYTTWILHGEKLQDTTETSNINCDEHLNDEIQMDDVDDLIGLVHDAYASENVNSSQPHEEMFGETPNDEVSKFKLLKDATVKFYPRKHRLHETYKRFQTDEERLANGPSDVKSEDQKLLIEYSSSDNFQQKLHDLAIQQEADPESQLTHDGILLQVLGQKTGYFQSKGSGKRPPTKRIRYLENMHEEVRRAVESAKESMIESVKVDVMKNLLEEMRANVSNELRAEIRKTVEEELKIDLTTQIQNQFNAMFQERMTVFLGSSSQSADTLVPTNTRATNFSN</sequence>
<evidence type="ECO:0000313" key="3">
    <source>
        <dbReference type="Proteomes" id="UP001140949"/>
    </source>
</evidence>
<dbReference type="Proteomes" id="UP001140949">
    <property type="component" value="Unassembled WGS sequence"/>
</dbReference>
<dbReference type="AlphaFoldDB" id="A0AAX6GUJ8"/>
<evidence type="ECO:0000313" key="2">
    <source>
        <dbReference type="EMBL" id="KAJ6831997.1"/>
    </source>
</evidence>
<gene>
    <name evidence="2" type="ORF">M6B38_345040</name>
</gene>
<reference evidence="2" key="1">
    <citation type="journal article" date="2023" name="GigaByte">
        <title>Genome assembly of the bearded iris, Iris pallida Lam.</title>
        <authorList>
            <person name="Bruccoleri R.E."/>
            <person name="Oakeley E.J."/>
            <person name="Faust A.M.E."/>
            <person name="Altorfer M."/>
            <person name="Dessus-Babus S."/>
            <person name="Burckhardt D."/>
            <person name="Oertli M."/>
            <person name="Naumann U."/>
            <person name="Petersen F."/>
            <person name="Wong J."/>
        </authorList>
    </citation>
    <scope>NUCLEOTIDE SEQUENCE</scope>
    <source>
        <strain evidence="2">GSM-AAB239-AS_SAM_17_03QT</strain>
    </source>
</reference>
<dbReference type="InterPro" id="IPR029480">
    <property type="entry name" value="Transpos_assoc"/>
</dbReference>
<organism evidence="2 3">
    <name type="scientific">Iris pallida</name>
    <name type="common">Sweet iris</name>
    <dbReference type="NCBI Taxonomy" id="29817"/>
    <lineage>
        <taxon>Eukaryota</taxon>
        <taxon>Viridiplantae</taxon>
        <taxon>Streptophyta</taxon>
        <taxon>Embryophyta</taxon>
        <taxon>Tracheophyta</taxon>
        <taxon>Spermatophyta</taxon>
        <taxon>Magnoliopsida</taxon>
        <taxon>Liliopsida</taxon>
        <taxon>Asparagales</taxon>
        <taxon>Iridaceae</taxon>
        <taxon>Iridoideae</taxon>
        <taxon>Irideae</taxon>
        <taxon>Iris</taxon>
    </lineage>
</organism>
<name>A0AAX6GUJ8_IRIPA</name>
<dbReference type="PANTHER" id="PTHR33499:SF43">
    <property type="entry name" value="TRANSPOSASE, PTTA_EN_SPM, PLANT"/>
    <property type="match status" value="1"/>
</dbReference>
<dbReference type="Pfam" id="PF13963">
    <property type="entry name" value="Transpos_assoc"/>
    <property type="match status" value="1"/>
</dbReference>
<comment type="caution">
    <text evidence="2">The sequence shown here is derived from an EMBL/GenBank/DDBJ whole genome shotgun (WGS) entry which is preliminary data.</text>
</comment>
<dbReference type="PANTHER" id="PTHR33499">
    <property type="entry name" value="OS12G0282400 PROTEIN-RELATED"/>
    <property type="match status" value="1"/>
</dbReference>
<reference evidence="2" key="2">
    <citation type="submission" date="2023-04" db="EMBL/GenBank/DDBJ databases">
        <authorList>
            <person name="Bruccoleri R.E."/>
            <person name="Oakeley E.J."/>
            <person name="Faust A.-M."/>
            <person name="Dessus-Babus S."/>
            <person name="Altorfer M."/>
            <person name="Burckhardt D."/>
            <person name="Oertli M."/>
            <person name="Naumann U."/>
            <person name="Petersen F."/>
            <person name="Wong J."/>
        </authorList>
    </citation>
    <scope>NUCLEOTIDE SEQUENCE</scope>
    <source>
        <strain evidence="2">GSM-AAB239-AS_SAM_17_03QT</strain>
        <tissue evidence="2">Leaf</tissue>
    </source>
</reference>
<evidence type="ECO:0000259" key="1">
    <source>
        <dbReference type="Pfam" id="PF13963"/>
    </source>
</evidence>
<feature type="domain" description="Transposase-associated" evidence="1">
    <location>
        <begin position="3"/>
        <end position="76"/>
    </location>
</feature>